<dbReference type="SUPFAM" id="SSF56204">
    <property type="entry name" value="Hect, E3 ligase catalytic domain"/>
    <property type="match status" value="1"/>
</dbReference>
<dbReference type="VEuPathDB" id="FungiDB:H257_17582"/>
<protein>
    <recommendedName>
        <fullName evidence="2">HECT-type E3 ubiquitin transferase</fullName>
        <ecNumber evidence="2">2.3.2.26</ecNumber>
    </recommendedName>
</protein>
<dbReference type="EC" id="2.3.2.26" evidence="2"/>
<dbReference type="PROSITE" id="PS50237">
    <property type="entry name" value="HECT"/>
    <property type="match status" value="1"/>
</dbReference>
<evidence type="ECO:0000256" key="2">
    <source>
        <dbReference type="ARBA" id="ARBA00012485"/>
    </source>
</evidence>
<dbReference type="SMART" id="SM00119">
    <property type="entry name" value="HECTc"/>
    <property type="match status" value="1"/>
</dbReference>
<evidence type="ECO:0000256" key="5">
    <source>
        <dbReference type="PROSITE-ProRule" id="PRU00104"/>
    </source>
</evidence>
<name>W4FG87_APHAT</name>
<feature type="active site" description="Glycyl thioester intermediate" evidence="5">
    <location>
        <position position="865"/>
    </location>
</feature>
<evidence type="ECO:0000256" key="1">
    <source>
        <dbReference type="ARBA" id="ARBA00000885"/>
    </source>
</evidence>
<dbReference type="Pfam" id="PF00632">
    <property type="entry name" value="HECT"/>
    <property type="match status" value="1"/>
</dbReference>
<sequence>MFDGQVGRRTRVSMGGKKLPAKELSKHDFVIAAREERVKRARSRLVHETSTKLQAWFRGCRTRAITRASLQHAVVAKCNDVATLQRMYTFAIPVPVLTRLVQETIFVGRLWQPPATADAVVVPCSVLGLVQQSWTALQIEWDRSPSSKHEWTVRVASLCSLVSRLRPSDLQGILPLVAESLPHALYLWAIRPSFGFFDAVVEAWTRDRHHQFPALAPYVDTLVQSYALHEAFACTLMSLPLSAQQPALKPWLDASYLHLPANTLWITSPWQQAVVVGNLLDLLNSYNQVETTAVTLLVQYTCQSVVDFALNSSTIQTQLQLIASRSIVSKLWLSALQQPTPRLVYGVAQVYAWLLTGHPSSSPLVSTVLFTISSSSAILRHVFRLLQSLPSPLWLIFCSSFGSYIDTSDAHTLSNHFPQIPELVTLLSHTLYGILWRESPTVYSIESEAQLSAMVHLFNQLHARVESIALWPSLPIPPDVMTFEEEKNDKTVKVFFESNTRAKLQYVLTTIPQVVPFETRVALFHSYLHLDKQNVPNRHVFAALVPLRIQREHIVTDSFEQFHAIQSLKGRLQITFVNAQGLEEAGVDGGGVFKEYIDTLTKTAFSTEFPYFLATDDHQLYPNPQAHLSSDDAVAYFRFLGRLLAKAMYEEILIEPQFALFFLKKLLGQFNSLDDLRSLDAQMYRHVLELKTIPDVESLGLTFTAASGPHSVHELETNGGEVAVTGENVIRYIHKLADFKLNVQIAAASRAFLVGFHDLIPSTWLRLFSPTELQMLIGGATYDVNVADWQAHTTYGGGYHPSQPRIQWFWEILTDMSPLERGDLLRFITSCSRQPLLGFKHLNPLICIQQVRTTDDDRLPSSATCMNLLKLPTYSTKQIMRAKLVYAIQAKAGFELS</sequence>
<gene>
    <name evidence="7" type="ORF">H257_17582</name>
</gene>
<keyword evidence="3" id="KW-0808">Transferase</keyword>
<evidence type="ECO:0000256" key="3">
    <source>
        <dbReference type="ARBA" id="ARBA00022679"/>
    </source>
</evidence>
<accession>W4FG87</accession>
<dbReference type="GO" id="GO:0000209">
    <property type="term" value="P:protein polyubiquitination"/>
    <property type="evidence" value="ECO:0007669"/>
    <property type="project" value="InterPro"/>
</dbReference>
<dbReference type="InterPro" id="IPR035983">
    <property type="entry name" value="Hect_E3_ubiquitin_ligase"/>
</dbReference>
<dbReference type="InterPro" id="IPR000569">
    <property type="entry name" value="HECT_dom"/>
</dbReference>
<dbReference type="GO" id="GO:0061630">
    <property type="term" value="F:ubiquitin protein ligase activity"/>
    <property type="evidence" value="ECO:0007669"/>
    <property type="project" value="UniProtKB-EC"/>
</dbReference>
<dbReference type="FunFam" id="3.30.2160.10:FF:000002">
    <property type="entry name" value="Putative Ubiquitin-protein ligase E3C"/>
    <property type="match status" value="1"/>
</dbReference>
<dbReference type="PANTHER" id="PTHR45700">
    <property type="entry name" value="UBIQUITIN-PROTEIN LIGASE E3C"/>
    <property type="match status" value="1"/>
</dbReference>
<dbReference type="Gene3D" id="3.30.2160.10">
    <property type="entry name" value="Hect, E3 ligase catalytic domain"/>
    <property type="match status" value="1"/>
</dbReference>
<dbReference type="CDD" id="cd00078">
    <property type="entry name" value="HECTc"/>
    <property type="match status" value="1"/>
</dbReference>
<dbReference type="GeneID" id="20819578"/>
<dbReference type="PANTHER" id="PTHR45700:SF2">
    <property type="entry name" value="UBIQUITIN-PROTEIN LIGASE E3C"/>
    <property type="match status" value="1"/>
</dbReference>
<dbReference type="InterPro" id="IPR044611">
    <property type="entry name" value="E3A/B/C-like"/>
</dbReference>
<evidence type="ECO:0000256" key="4">
    <source>
        <dbReference type="ARBA" id="ARBA00022786"/>
    </source>
</evidence>
<comment type="catalytic activity">
    <reaction evidence="1">
        <text>S-ubiquitinyl-[E2 ubiquitin-conjugating enzyme]-L-cysteine + [acceptor protein]-L-lysine = [E2 ubiquitin-conjugating enzyme]-L-cysteine + N(6)-ubiquitinyl-[acceptor protein]-L-lysine.</text>
        <dbReference type="EC" id="2.3.2.26"/>
    </reaction>
</comment>
<dbReference type="AlphaFoldDB" id="W4FG87"/>
<organism evidence="7">
    <name type="scientific">Aphanomyces astaci</name>
    <name type="common">Crayfish plague agent</name>
    <dbReference type="NCBI Taxonomy" id="112090"/>
    <lineage>
        <taxon>Eukaryota</taxon>
        <taxon>Sar</taxon>
        <taxon>Stramenopiles</taxon>
        <taxon>Oomycota</taxon>
        <taxon>Saprolegniomycetes</taxon>
        <taxon>Saprolegniales</taxon>
        <taxon>Verrucalvaceae</taxon>
        <taxon>Aphanomyces</taxon>
    </lineage>
</organism>
<dbReference type="FunFam" id="3.30.2410.10:FF:000011">
    <property type="entry name" value="Putative Ubiquitin-protein ligase E3C"/>
    <property type="match status" value="1"/>
</dbReference>
<dbReference type="Gene3D" id="3.90.1750.10">
    <property type="entry name" value="Hect, E3 ligase catalytic domains"/>
    <property type="match status" value="1"/>
</dbReference>
<evidence type="ECO:0000259" key="6">
    <source>
        <dbReference type="PROSITE" id="PS50237"/>
    </source>
</evidence>
<dbReference type="Gene3D" id="3.30.2410.10">
    <property type="entry name" value="Hect, E3 ligase catalytic domain"/>
    <property type="match status" value="1"/>
</dbReference>
<dbReference type="STRING" id="112090.W4FG87"/>
<feature type="domain" description="HECT" evidence="6">
    <location>
        <begin position="568"/>
        <end position="897"/>
    </location>
</feature>
<dbReference type="GO" id="GO:0006511">
    <property type="term" value="P:ubiquitin-dependent protein catabolic process"/>
    <property type="evidence" value="ECO:0007669"/>
    <property type="project" value="TreeGrafter"/>
</dbReference>
<dbReference type="EMBL" id="KI913224">
    <property type="protein sequence ID" value="ETV65748.1"/>
    <property type="molecule type" value="Genomic_DNA"/>
</dbReference>
<dbReference type="RefSeq" id="XP_009844723.1">
    <property type="nucleotide sequence ID" value="XM_009846421.1"/>
</dbReference>
<proteinExistence type="predicted"/>
<keyword evidence="4 5" id="KW-0833">Ubl conjugation pathway</keyword>
<dbReference type="OrthoDB" id="8068875at2759"/>
<evidence type="ECO:0000313" key="7">
    <source>
        <dbReference type="EMBL" id="ETV65748.1"/>
    </source>
</evidence>
<reference evidence="7" key="1">
    <citation type="submission" date="2013-12" db="EMBL/GenBank/DDBJ databases">
        <title>The Genome Sequence of Aphanomyces astaci APO3.</title>
        <authorList>
            <consortium name="The Broad Institute Genomics Platform"/>
            <person name="Russ C."/>
            <person name="Tyler B."/>
            <person name="van West P."/>
            <person name="Dieguez-Uribeondo J."/>
            <person name="Young S.K."/>
            <person name="Zeng Q."/>
            <person name="Gargeya S."/>
            <person name="Fitzgerald M."/>
            <person name="Abouelleil A."/>
            <person name="Alvarado L."/>
            <person name="Chapman S.B."/>
            <person name="Gainer-Dewar J."/>
            <person name="Goldberg J."/>
            <person name="Griggs A."/>
            <person name="Gujja S."/>
            <person name="Hansen M."/>
            <person name="Howarth C."/>
            <person name="Imamovic A."/>
            <person name="Ireland A."/>
            <person name="Larimer J."/>
            <person name="McCowan C."/>
            <person name="Murphy C."/>
            <person name="Pearson M."/>
            <person name="Poon T.W."/>
            <person name="Priest M."/>
            <person name="Roberts A."/>
            <person name="Saif S."/>
            <person name="Shea T."/>
            <person name="Sykes S."/>
            <person name="Wortman J."/>
            <person name="Nusbaum C."/>
            <person name="Birren B."/>
        </authorList>
    </citation>
    <scope>NUCLEOTIDE SEQUENCE [LARGE SCALE GENOMIC DNA]</scope>
    <source>
        <strain evidence="7">APO3</strain>
    </source>
</reference>